<dbReference type="Gene3D" id="3.90.1200.10">
    <property type="match status" value="1"/>
</dbReference>
<evidence type="ECO:0000259" key="1">
    <source>
        <dbReference type="PROSITE" id="PS50011"/>
    </source>
</evidence>
<evidence type="ECO:0000313" key="3">
    <source>
        <dbReference type="Proteomes" id="UP001498421"/>
    </source>
</evidence>
<evidence type="ECO:0000313" key="2">
    <source>
        <dbReference type="EMBL" id="KAK7418888.1"/>
    </source>
</evidence>
<name>A0ABR1HCK7_9HYPO</name>
<reference evidence="2 3" key="1">
    <citation type="journal article" date="2025" name="Microbiol. Resour. Announc.">
        <title>Draft genome sequences for Neonectria magnoliae and Neonectria punicea, canker pathogens of Liriodendron tulipifera and Acer saccharum in West Virginia.</title>
        <authorList>
            <person name="Petronek H.M."/>
            <person name="Kasson M.T."/>
            <person name="Metheny A.M."/>
            <person name="Stauder C.M."/>
            <person name="Lovett B."/>
            <person name="Lynch S.C."/>
            <person name="Garnas J.R."/>
            <person name="Kasson L.R."/>
            <person name="Stajich J.E."/>
        </authorList>
    </citation>
    <scope>NUCLEOTIDE SEQUENCE [LARGE SCALE GENOMIC DNA]</scope>
    <source>
        <strain evidence="2 3">NRRL 64651</strain>
    </source>
</reference>
<dbReference type="InterPro" id="IPR000719">
    <property type="entry name" value="Prot_kinase_dom"/>
</dbReference>
<sequence>MAVAKLEDEAALHVIHGDFWTGNILLPDEVIEEGGQTSVRIIDWELAQLAVRPLNLGQMVAELWQLKLYKDMDAGEWLIWAFGHGYGGLNADDAFRAIIHVGVHLICFGSQTPGWGTPEQSVQLVETGKEVLLKAWTKDREWFRGHVLGILFSPGS</sequence>
<dbReference type="EMBL" id="JAZAVK010000159">
    <property type="protein sequence ID" value="KAK7418888.1"/>
    <property type="molecule type" value="Genomic_DNA"/>
</dbReference>
<dbReference type="PROSITE" id="PS50011">
    <property type="entry name" value="PROTEIN_KINASE_DOM"/>
    <property type="match status" value="1"/>
</dbReference>
<accession>A0ABR1HCK7</accession>
<keyword evidence="3" id="KW-1185">Reference proteome</keyword>
<gene>
    <name evidence="2" type="ORF">QQZ08_011097</name>
</gene>
<organism evidence="2 3">
    <name type="scientific">Neonectria magnoliae</name>
    <dbReference type="NCBI Taxonomy" id="2732573"/>
    <lineage>
        <taxon>Eukaryota</taxon>
        <taxon>Fungi</taxon>
        <taxon>Dikarya</taxon>
        <taxon>Ascomycota</taxon>
        <taxon>Pezizomycotina</taxon>
        <taxon>Sordariomycetes</taxon>
        <taxon>Hypocreomycetidae</taxon>
        <taxon>Hypocreales</taxon>
        <taxon>Nectriaceae</taxon>
        <taxon>Neonectria</taxon>
    </lineage>
</organism>
<protein>
    <recommendedName>
        <fullName evidence="1">Protein kinase domain-containing protein</fullName>
    </recommendedName>
</protein>
<proteinExistence type="predicted"/>
<dbReference type="Proteomes" id="UP001498421">
    <property type="component" value="Unassembled WGS sequence"/>
</dbReference>
<comment type="caution">
    <text evidence="2">The sequence shown here is derived from an EMBL/GenBank/DDBJ whole genome shotgun (WGS) entry which is preliminary data.</text>
</comment>
<dbReference type="SUPFAM" id="SSF56112">
    <property type="entry name" value="Protein kinase-like (PK-like)"/>
    <property type="match status" value="1"/>
</dbReference>
<dbReference type="InterPro" id="IPR011009">
    <property type="entry name" value="Kinase-like_dom_sf"/>
</dbReference>
<feature type="domain" description="Protein kinase" evidence="1">
    <location>
        <begin position="1"/>
        <end position="156"/>
    </location>
</feature>